<organism evidence="1 2">
    <name type="scientific">Candidatus Vogelbacteria bacterium RIFOXYB1_FULL_42_16</name>
    <dbReference type="NCBI Taxonomy" id="1802436"/>
    <lineage>
        <taxon>Bacteria</taxon>
        <taxon>Candidatus Vogeliibacteriota</taxon>
    </lineage>
</organism>
<gene>
    <name evidence="1" type="ORF">A2370_02710</name>
</gene>
<sequence>MDKKYIGTIVEESLKDNLIINDLKILSVRISRDDNPADRWHMYQVEMTEEQIEKMAEVIKENGWYMHFWDSEKNIIAVFSHRIFRFNFDDKTSWTQAVEYGLSIGIPKEQLDFLIES</sequence>
<dbReference type="Proteomes" id="UP000176222">
    <property type="component" value="Unassembled WGS sequence"/>
</dbReference>
<name>A0A1G2QBM1_9BACT</name>
<evidence type="ECO:0000313" key="1">
    <source>
        <dbReference type="EMBL" id="OHA57897.1"/>
    </source>
</evidence>
<reference evidence="1 2" key="1">
    <citation type="journal article" date="2016" name="Nat. Commun.">
        <title>Thousands of microbial genomes shed light on interconnected biogeochemical processes in an aquifer system.</title>
        <authorList>
            <person name="Anantharaman K."/>
            <person name="Brown C.T."/>
            <person name="Hug L.A."/>
            <person name="Sharon I."/>
            <person name="Castelle C.J."/>
            <person name="Probst A.J."/>
            <person name="Thomas B.C."/>
            <person name="Singh A."/>
            <person name="Wilkins M.J."/>
            <person name="Karaoz U."/>
            <person name="Brodie E.L."/>
            <person name="Williams K.H."/>
            <person name="Hubbard S.S."/>
            <person name="Banfield J.F."/>
        </authorList>
    </citation>
    <scope>NUCLEOTIDE SEQUENCE [LARGE SCALE GENOMIC DNA]</scope>
</reference>
<comment type="caution">
    <text evidence="1">The sequence shown here is derived from an EMBL/GenBank/DDBJ whole genome shotgun (WGS) entry which is preliminary data.</text>
</comment>
<evidence type="ECO:0000313" key="2">
    <source>
        <dbReference type="Proteomes" id="UP000176222"/>
    </source>
</evidence>
<dbReference type="AlphaFoldDB" id="A0A1G2QBM1"/>
<accession>A0A1G2QBM1</accession>
<dbReference type="EMBL" id="MHTH01000021">
    <property type="protein sequence ID" value="OHA57897.1"/>
    <property type="molecule type" value="Genomic_DNA"/>
</dbReference>
<proteinExistence type="predicted"/>
<dbReference type="STRING" id="1802436.A2370_02710"/>
<protein>
    <submittedName>
        <fullName evidence="1">Uncharacterized protein</fullName>
    </submittedName>
</protein>